<gene>
    <name evidence="3" type="ORF">ACI2JU_18770</name>
</gene>
<keyword evidence="4" id="KW-1185">Reference proteome</keyword>
<evidence type="ECO:0000313" key="3">
    <source>
        <dbReference type="EMBL" id="MFK3865893.1"/>
    </source>
</evidence>
<evidence type="ECO:0000313" key="4">
    <source>
        <dbReference type="Proteomes" id="UP001620262"/>
    </source>
</evidence>
<name>A0ABW8L1I4_9GAMM</name>
<dbReference type="PANTHER" id="PTHR43736:SF1">
    <property type="entry name" value="DIHYDRONEOPTERIN TRIPHOSPHATE DIPHOSPHATASE"/>
    <property type="match status" value="1"/>
</dbReference>
<keyword evidence="1" id="KW-0472">Membrane</keyword>
<sequence length="619" mass="70610">MNNFFQAVIAGGILFISVLYFVGAPVKDSLIASLIYLAIIGGVCRYIYKNGLPSTRFEFKLRFYKALKSKVIRQEAKNSRSLSDFSTWLAKNHPLESLLANKPIEKTHFTRFTNFEAAIFILLVNNDYECINCSQLSSEDFKEIFTKALKEPFYKRLMLKESLSQIIKPADLEKLLIKFEEQLTVNCDLSNENIDNDPFKGKVRELCAVGGEMKISIFSTTSQLSHDILKDLKAYQTSTTKVDIDFYICSPNIKTDSAILELMKEYEVPVGALPSQFVKVSHKKAHVEMDIIRRVFRVLRSFKDIKDNQESYCKTSVYLYKKSYPGCKIRLIENKFVELQPGPLKFANNLYRFRIASTDSEVIHTLSNAVKNFKDGNEVQCIELLKQPIEQAEKQALLELAEWLLSRGVKIDEISNYATDIHASSGDQETRARLKFLQNRIGTAYKAISNLSNFTNEELCAEENFKQSTGSGIREVEINNKIKHITVAAIFTNDNKILLIEKAKEFYEGKYSLVAGHVEYQDSTLVDAVEREVNEEIGLNINSLSYIFHIDDLTDKCGHGGELHDWHVFNSYEIIDESSLKLGAEVKSIKWVSLNELQKMKEELTDGACKIFNAMGWLK</sequence>
<keyword evidence="3" id="KW-0378">Hydrolase</keyword>
<dbReference type="EMBL" id="JBJDOT010000032">
    <property type="protein sequence ID" value="MFK3865893.1"/>
    <property type="molecule type" value="Genomic_DNA"/>
</dbReference>
<protein>
    <submittedName>
        <fullName evidence="3">NUDIX hydrolase</fullName>
    </submittedName>
</protein>
<dbReference type="Proteomes" id="UP001620262">
    <property type="component" value="Unassembled WGS sequence"/>
</dbReference>
<dbReference type="SUPFAM" id="SSF55811">
    <property type="entry name" value="Nudix"/>
    <property type="match status" value="1"/>
</dbReference>
<reference evidence="3 4" key="1">
    <citation type="submission" date="2024-11" db="EMBL/GenBank/DDBJ databases">
        <title>The Natural Products Discovery Center: Release of the First 8490 Sequenced Strains for Exploring Actinobacteria Biosynthetic Diversity.</title>
        <authorList>
            <person name="Kalkreuter E."/>
            <person name="Kautsar S.A."/>
            <person name="Yang D."/>
            <person name="Bader C.D."/>
            <person name="Teijaro C.N."/>
            <person name="Fluegel L."/>
            <person name="Davis C.M."/>
            <person name="Simpson J.R."/>
            <person name="Lauterbach L."/>
            <person name="Steele A.D."/>
            <person name="Gui C."/>
            <person name="Meng S."/>
            <person name="Li G."/>
            <person name="Viehrig K."/>
            <person name="Ye F."/>
            <person name="Su P."/>
            <person name="Kiefer A.F."/>
            <person name="Nichols A."/>
            <person name="Cepeda A.J."/>
            <person name="Yan W."/>
            <person name="Fan B."/>
            <person name="Jiang Y."/>
            <person name="Adhikari A."/>
            <person name="Zheng C.-J."/>
            <person name="Schuster L."/>
            <person name="Cowan T.M."/>
            <person name="Smanski M.J."/>
            <person name="Chevrette M.G."/>
            <person name="De Carvalho L.P.S."/>
            <person name="Shen B."/>
        </authorList>
    </citation>
    <scope>NUCLEOTIDE SEQUENCE [LARGE SCALE GENOMIC DNA]</scope>
    <source>
        <strain evidence="3 4">NPDC078403</strain>
    </source>
</reference>
<dbReference type="PANTHER" id="PTHR43736">
    <property type="entry name" value="ADP-RIBOSE PYROPHOSPHATASE"/>
    <property type="match status" value="1"/>
</dbReference>
<feature type="domain" description="Nudix hydrolase" evidence="2">
    <location>
        <begin position="482"/>
        <end position="615"/>
    </location>
</feature>
<feature type="transmembrane region" description="Helical" evidence="1">
    <location>
        <begin position="30"/>
        <end position="48"/>
    </location>
</feature>
<evidence type="ECO:0000256" key="1">
    <source>
        <dbReference type="SAM" id="Phobius"/>
    </source>
</evidence>
<proteinExistence type="predicted"/>
<dbReference type="InterPro" id="IPR015797">
    <property type="entry name" value="NUDIX_hydrolase-like_dom_sf"/>
</dbReference>
<keyword evidence="1" id="KW-1133">Transmembrane helix</keyword>
<dbReference type="GO" id="GO:0016787">
    <property type="term" value="F:hydrolase activity"/>
    <property type="evidence" value="ECO:0007669"/>
    <property type="project" value="UniProtKB-KW"/>
</dbReference>
<accession>A0ABW8L1I4</accession>
<feature type="transmembrane region" description="Helical" evidence="1">
    <location>
        <begin position="7"/>
        <end position="24"/>
    </location>
</feature>
<dbReference type="RefSeq" id="WP_404676185.1">
    <property type="nucleotide sequence ID" value="NZ_JBJDOT010000032.1"/>
</dbReference>
<comment type="caution">
    <text evidence="3">The sequence shown here is derived from an EMBL/GenBank/DDBJ whole genome shotgun (WGS) entry which is preliminary data.</text>
</comment>
<dbReference type="Gene3D" id="3.90.79.10">
    <property type="entry name" value="Nucleoside Triphosphate Pyrophosphohydrolase"/>
    <property type="match status" value="1"/>
</dbReference>
<dbReference type="InterPro" id="IPR000086">
    <property type="entry name" value="NUDIX_hydrolase_dom"/>
</dbReference>
<keyword evidence="1" id="KW-0812">Transmembrane</keyword>
<dbReference type="CDD" id="cd02883">
    <property type="entry name" value="NUDIX_Hydrolase"/>
    <property type="match status" value="1"/>
</dbReference>
<dbReference type="PROSITE" id="PS51462">
    <property type="entry name" value="NUDIX"/>
    <property type="match status" value="1"/>
</dbReference>
<evidence type="ECO:0000259" key="2">
    <source>
        <dbReference type="PROSITE" id="PS51462"/>
    </source>
</evidence>
<organism evidence="3 4">
    <name type="scientific">Pseudoalteromonas rhizosphaerae</name>
    <dbReference type="NCBI Taxonomy" id="2518973"/>
    <lineage>
        <taxon>Bacteria</taxon>
        <taxon>Pseudomonadati</taxon>
        <taxon>Pseudomonadota</taxon>
        <taxon>Gammaproteobacteria</taxon>
        <taxon>Alteromonadales</taxon>
        <taxon>Pseudoalteromonadaceae</taxon>
        <taxon>Pseudoalteromonas</taxon>
    </lineage>
</organism>
<dbReference type="Pfam" id="PF00293">
    <property type="entry name" value="NUDIX"/>
    <property type="match status" value="1"/>
</dbReference>